<keyword evidence="1" id="KW-0479">Metal-binding</keyword>
<dbReference type="PROSITE" id="PS50222">
    <property type="entry name" value="EF_HAND_2"/>
    <property type="match status" value="1"/>
</dbReference>
<dbReference type="InterPro" id="IPR041534">
    <property type="entry name" value="EF-hand_13"/>
</dbReference>
<accession>A0A507FS09</accession>
<dbReference type="AlphaFoldDB" id="A0A507FS09"/>
<dbReference type="STRING" id="246404.A0A507FS09"/>
<dbReference type="Pfam" id="PF17958">
    <property type="entry name" value="EF-hand_13"/>
    <property type="match status" value="1"/>
</dbReference>
<feature type="compositionally biased region" description="Acidic residues" evidence="3">
    <location>
        <begin position="691"/>
        <end position="704"/>
    </location>
</feature>
<proteinExistence type="predicted"/>
<comment type="caution">
    <text evidence="5">The sequence shown here is derived from an EMBL/GenBank/DDBJ whole genome shotgun (WGS) entry which is preliminary data.</text>
</comment>
<dbReference type="GO" id="GO:0019888">
    <property type="term" value="F:protein phosphatase regulator activity"/>
    <property type="evidence" value="ECO:0007669"/>
    <property type="project" value="TreeGrafter"/>
</dbReference>
<feature type="region of interest" description="Disordered" evidence="3">
    <location>
        <begin position="685"/>
        <end position="704"/>
    </location>
</feature>
<evidence type="ECO:0000256" key="3">
    <source>
        <dbReference type="SAM" id="MobiDB-lite"/>
    </source>
</evidence>
<evidence type="ECO:0000256" key="1">
    <source>
        <dbReference type="ARBA" id="ARBA00022723"/>
    </source>
</evidence>
<evidence type="ECO:0000259" key="4">
    <source>
        <dbReference type="PROSITE" id="PS50222"/>
    </source>
</evidence>
<keyword evidence="6" id="KW-1185">Reference proteome</keyword>
<dbReference type="Gene3D" id="1.10.238.230">
    <property type="match status" value="1"/>
</dbReference>
<organism evidence="5 6">
    <name type="scientific">Chytriomyces confervae</name>
    <dbReference type="NCBI Taxonomy" id="246404"/>
    <lineage>
        <taxon>Eukaryota</taxon>
        <taxon>Fungi</taxon>
        <taxon>Fungi incertae sedis</taxon>
        <taxon>Chytridiomycota</taxon>
        <taxon>Chytridiomycota incertae sedis</taxon>
        <taxon>Chytridiomycetes</taxon>
        <taxon>Chytridiales</taxon>
        <taxon>Chytriomycetaceae</taxon>
        <taxon>Chytriomyces</taxon>
    </lineage>
</organism>
<keyword evidence="2" id="KW-0106">Calcium</keyword>
<dbReference type="FunFam" id="1.10.238.10:FF:000025">
    <property type="entry name" value="serine/threonine-protein phosphatase 2A regulatory subunit B'' subunit alpha"/>
    <property type="match status" value="1"/>
</dbReference>
<evidence type="ECO:0000313" key="5">
    <source>
        <dbReference type="EMBL" id="TPX77996.1"/>
    </source>
</evidence>
<dbReference type="Gene3D" id="1.10.238.10">
    <property type="entry name" value="EF-hand"/>
    <property type="match status" value="1"/>
</dbReference>
<dbReference type="Gene3D" id="1.10.238.220">
    <property type="match status" value="1"/>
</dbReference>
<feature type="compositionally biased region" description="Acidic residues" evidence="3">
    <location>
        <begin position="741"/>
        <end position="761"/>
    </location>
</feature>
<dbReference type="InterPro" id="IPR018247">
    <property type="entry name" value="EF_Hand_1_Ca_BS"/>
</dbReference>
<evidence type="ECO:0000256" key="2">
    <source>
        <dbReference type="ARBA" id="ARBA00022837"/>
    </source>
</evidence>
<dbReference type="SUPFAM" id="SSF47473">
    <property type="entry name" value="EF-hand"/>
    <property type="match status" value="1"/>
</dbReference>
<dbReference type="PANTHER" id="PTHR14095">
    <property type="entry name" value="PHOSPHATASE 2A REGULATORY SUBUNIT-RELATED"/>
    <property type="match status" value="1"/>
</dbReference>
<feature type="domain" description="EF-hand" evidence="4">
    <location>
        <begin position="522"/>
        <end position="557"/>
    </location>
</feature>
<protein>
    <recommendedName>
        <fullName evidence="4">EF-hand domain-containing protein</fullName>
    </recommendedName>
</protein>
<dbReference type="InterPro" id="IPR002048">
    <property type="entry name" value="EF_hand_dom"/>
</dbReference>
<feature type="compositionally biased region" description="Basic and acidic residues" evidence="3">
    <location>
        <begin position="786"/>
        <end position="813"/>
    </location>
</feature>
<dbReference type="GO" id="GO:0005509">
    <property type="term" value="F:calcium ion binding"/>
    <property type="evidence" value="ECO:0007669"/>
    <property type="project" value="InterPro"/>
</dbReference>
<dbReference type="Pfam" id="PF13499">
    <property type="entry name" value="EF-hand_7"/>
    <property type="match status" value="1"/>
</dbReference>
<dbReference type="EMBL" id="QEAP01000011">
    <property type="protein sequence ID" value="TPX77996.1"/>
    <property type="molecule type" value="Genomic_DNA"/>
</dbReference>
<reference evidence="5 6" key="1">
    <citation type="journal article" date="2019" name="Sci. Rep.">
        <title>Comparative genomics of chytrid fungi reveal insights into the obligate biotrophic and pathogenic lifestyle of Synchytrium endobioticum.</title>
        <authorList>
            <person name="van de Vossenberg B.T.L.H."/>
            <person name="Warris S."/>
            <person name="Nguyen H.D.T."/>
            <person name="van Gent-Pelzer M.P.E."/>
            <person name="Joly D.L."/>
            <person name="van de Geest H.C."/>
            <person name="Bonants P.J.M."/>
            <person name="Smith D.S."/>
            <person name="Levesque C.A."/>
            <person name="van der Lee T.A.J."/>
        </authorList>
    </citation>
    <scope>NUCLEOTIDE SEQUENCE [LARGE SCALE GENOMIC DNA]</scope>
    <source>
        <strain evidence="5 6">CBS 675.73</strain>
    </source>
</reference>
<dbReference type="InterPro" id="IPR011992">
    <property type="entry name" value="EF-hand-dom_pair"/>
</dbReference>
<dbReference type="Proteomes" id="UP000320333">
    <property type="component" value="Unassembled WGS sequence"/>
</dbReference>
<feature type="region of interest" description="Disordered" evidence="3">
    <location>
        <begin position="712"/>
        <end position="822"/>
    </location>
</feature>
<name>A0A507FS09_9FUNG</name>
<gene>
    <name evidence="5" type="ORF">CcCBS67573_g00754</name>
</gene>
<dbReference type="GO" id="GO:0000159">
    <property type="term" value="C:protein phosphatase type 2A complex"/>
    <property type="evidence" value="ECO:0007669"/>
    <property type="project" value="TreeGrafter"/>
</dbReference>
<dbReference type="PANTHER" id="PTHR14095:SF0">
    <property type="entry name" value="MIP22305P"/>
    <property type="match status" value="1"/>
</dbReference>
<dbReference type="OrthoDB" id="5586at2759"/>
<evidence type="ECO:0000313" key="6">
    <source>
        <dbReference type="Proteomes" id="UP000320333"/>
    </source>
</evidence>
<dbReference type="PROSITE" id="PS00018">
    <property type="entry name" value="EF_HAND_1"/>
    <property type="match status" value="1"/>
</dbReference>
<sequence>MEVELSHASKDADKQADKLSLQLTAHTDALFAQWLTKTHSRCSVDVSHAEGALKLRPTMAAVVALDSASCEEVVAQADDWLHGADSQASAEIASTILQPIQLDLEPDSSDSQIVEMKSVSRTPSPLPLYTHRKDSGIQLVTTTKMDDIKFYFPLGNPLSTVNSLYFPSSEDSSTASIKTHREALTILSRKTRSRSASSSCVVATFFPDTICSGEETNAKTLDNHSLDSFDALPATDADMNDDFAISGKVIPQRKPLHLALDALKTCFQSAESLEMQSLSKNDMWPVMDALGLPRYCSFALFDKILGIKRKGAADPASIESIDAVEYHDVKRWWVDLNETFHDEYATVFKIMMGSTSTNPFNYLTPQDFYPVVDEVVKKHPGLAFLTHLAVFQAKYIETVITRIFFTKIHCYLERMTLPEFRKHAFLDLIIKLQIDDDINATRDAFSYKHFYVIYCKFWELDTAHTMRIEASSMARYDGRALTTFMMDRVVSGCGKPLSLGSKSGAISYTDFVWFMLCVEDKRTDASIDYWFRCLDLDGDGKLSLHELREFYNQQVERMLECRMSEPWRFDDFVCSLLDLVQPKNMHYITPRDLKRARHNAPLFFDMIFDLRKYDTHVRRIDPMFREMDDVIVDDVQLGRRVKLEGWDKFAERSYDQLAYEENSSNSMHYSAGDAHGDAYAVAADEHSSGDYSDEDEYEDDEDEEMFGEIPGEGMQQQQAEKRSSSSVAGGGESLTGWSMDPLDEDFEDDGQEDAAEEETDDQSPNAVHSMIGKKFRYLGVDDDDERGVGEQSHEENGPDGVEHVSEAIRRSRGDGVVQSIRL</sequence>